<evidence type="ECO:0000256" key="1">
    <source>
        <dbReference type="SAM" id="MobiDB-lite"/>
    </source>
</evidence>
<dbReference type="AlphaFoldDB" id="A0A158K270"/>
<gene>
    <name evidence="2" type="ORF">AWB66_05065</name>
</gene>
<reference evidence="2" key="1">
    <citation type="submission" date="2016-01" db="EMBL/GenBank/DDBJ databases">
        <authorList>
            <person name="Peeters Charlotte."/>
        </authorList>
    </citation>
    <scope>NUCLEOTIDE SEQUENCE</scope>
    <source>
        <strain evidence="2">LMG 22936</strain>
    </source>
</reference>
<name>A0A158K270_9BURK</name>
<feature type="region of interest" description="Disordered" evidence="1">
    <location>
        <begin position="50"/>
        <end position="94"/>
    </location>
</feature>
<evidence type="ECO:0000313" key="2">
    <source>
        <dbReference type="EMBL" id="SAL74809.1"/>
    </source>
</evidence>
<evidence type="ECO:0008006" key="4">
    <source>
        <dbReference type="Google" id="ProtNLM"/>
    </source>
</evidence>
<keyword evidence="3" id="KW-1185">Reference proteome</keyword>
<evidence type="ECO:0000313" key="3">
    <source>
        <dbReference type="Proteomes" id="UP000054717"/>
    </source>
</evidence>
<dbReference type="Proteomes" id="UP000054717">
    <property type="component" value="Unassembled WGS sequence"/>
</dbReference>
<feature type="compositionally biased region" description="Basic and acidic residues" evidence="1">
    <location>
        <begin position="50"/>
        <end position="59"/>
    </location>
</feature>
<sequence>MKQRLRIYHSESQKVLMWERWRAGESLQHIAQLLIAIIHPWREYWRKLEGSSRDGDRSGRSHLPSAKKSQESRSRSFDPVDRTAPVASAFHNLP</sequence>
<feature type="compositionally biased region" description="Basic and acidic residues" evidence="1">
    <location>
        <begin position="68"/>
        <end position="81"/>
    </location>
</feature>
<protein>
    <recommendedName>
        <fullName evidence="4">Integrase catalytic subunit</fullName>
    </recommendedName>
</protein>
<organism evidence="2 3">
    <name type="scientific">Caballeronia telluris</name>
    <dbReference type="NCBI Taxonomy" id="326475"/>
    <lineage>
        <taxon>Bacteria</taxon>
        <taxon>Pseudomonadati</taxon>
        <taxon>Pseudomonadota</taxon>
        <taxon>Betaproteobacteria</taxon>
        <taxon>Burkholderiales</taxon>
        <taxon>Burkholderiaceae</taxon>
        <taxon>Caballeronia</taxon>
    </lineage>
</organism>
<accession>A0A158K270</accession>
<proteinExistence type="predicted"/>
<dbReference type="EMBL" id="FCNZ02000025">
    <property type="protein sequence ID" value="SAL74809.1"/>
    <property type="molecule type" value="Genomic_DNA"/>
</dbReference>
<comment type="caution">
    <text evidence="2">The sequence shown here is derived from an EMBL/GenBank/DDBJ whole genome shotgun (WGS) entry which is preliminary data.</text>
</comment>